<gene>
    <name evidence="4" type="ORF">GCM10011611_55740</name>
</gene>
<evidence type="ECO:0000313" key="5">
    <source>
        <dbReference type="Proteomes" id="UP000646365"/>
    </source>
</evidence>
<dbReference type="PANTHER" id="PTHR13903:SF8">
    <property type="entry name" value="PIRIN"/>
    <property type="match status" value="1"/>
</dbReference>
<dbReference type="InterPro" id="IPR003829">
    <property type="entry name" value="Pirin_N_dom"/>
</dbReference>
<comment type="caution">
    <text evidence="4">The sequence shown here is derived from an EMBL/GenBank/DDBJ whole genome shotgun (WGS) entry which is preliminary data.</text>
</comment>
<proteinExistence type="inferred from homology"/>
<evidence type="ECO:0000256" key="2">
    <source>
        <dbReference type="RuleBase" id="RU003457"/>
    </source>
</evidence>
<dbReference type="PIRSF" id="PIRSF006232">
    <property type="entry name" value="Pirin"/>
    <property type="match status" value="1"/>
</dbReference>
<protein>
    <recommendedName>
        <fullName evidence="3">Pirin N-terminal domain-containing protein</fullName>
    </recommendedName>
</protein>
<name>A0A8J2YYQ7_9PROT</name>
<dbReference type="Pfam" id="PF02678">
    <property type="entry name" value="Pirin"/>
    <property type="match status" value="1"/>
</dbReference>
<dbReference type="InterPro" id="IPR012093">
    <property type="entry name" value="Pirin"/>
</dbReference>
<dbReference type="EMBL" id="BMJQ01000018">
    <property type="protein sequence ID" value="GGF42148.1"/>
    <property type="molecule type" value="Genomic_DNA"/>
</dbReference>
<dbReference type="PANTHER" id="PTHR13903">
    <property type="entry name" value="PIRIN-RELATED"/>
    <property type="match status" value="1"/>
</dbReference>
<comment type="similarity">
    <text evidence="1 2">Belongs to the pirin family.</text>
</comment>
<evidence type="ECO:0000256" key="1">
    <source>
        <dbReference type="ARBA" id="ARBA00008416"/>
    </source>
</evidence>
<organism evidence="4 5">
    <name type="scientific">Aliidongia dinghuensis</name>
    <dbReference type="NCBI Taxonomy" id="1867774"/>
    <lineage>
        <taxon>Bacteria</taxon>
        <taxon>Pseudomonadati</taxon>
        <taxon>Pseudomonadota</taxon>
        <taxon>Alphaproteobacteria</taxon>
        <taxon>Rhodospirillales</taxon>
        <taxon>Dongiaceae</taxon>
        <taxon>Aliidongia</taxon>
    </lineage>
</organism>
<evidence type="ECO:0000313" key="4">
    <source>
        <dbReference type="EMBL" id="GGF42148.1"/>
    </source>
</evidence>
<feature type="domain" description="Pirin N-terminal" evidence="3">
    <location>
        <begin position="35"/>
        <end position="123"/>
    </location>
</feature>
<reference evidence="4" key="2">
    <citation type="submission" date="2020-09" db="EMBL/GenBank/DDBJ databases">
        <authorList>
            <person name="Sun Q."/>
            <person name="Zhou Y."/>
        </authorList>
    </citation>
    <scope>NUCLEOTIDE SEQUENCE</scope>
    <source>
        <strain evidence="4">CGMCC 1.15725</strain>
    </source>
</reference>
<reference evidence="4" key="1">
    <citation type="journal article" date="2014" name="Int. J. Syst. Evol. Microbiol.">
        <title>Complete genome sequence of Corynebacterium casei LMG S-19264T (=DSM 44701T), isolated from a smear-ripened cheese.</title>
        <authorList>
            <consortium name="US DOE Joint Genome Institute (JGI-PGF)"/>
            <person name="Walter F."/>
            <person name="Albersmeier A."/>
            <person name="Kalinowski J."/>
            <person name="Ruckert C."/>
        </authorList>
    </citation>
    <scope>NUCLEOTIDE SEQUENCE</scope>
    <source>
        <strain evidence="4">CGMCC 1.15725</strain>
    </source>
</reference>
<dbReference type="AlphaFoldDB" id="A0A8J2YYQ7"/>
<dbReference type="SUPFAM" id="SSF51182">
    <property type="entry name" value="RmlC-like cupins"/>
    <property type="match status" value="1"/>
</dbReference>
<dbReference type="InterPro" id="IPR011051">
    <property type="entry name" value="RmlC_Cupin_sf"/>
</dbReference>
<keyword evidence="5" id="KW-1185">Reference proteome</keyword>
<dbReference type="RefSeq" id="WP_189051448.1">
    <property type="nucleotide sequence ID" value="NZ_BMJQ01000018.1"/>
</dbReference>
<accession>A0A8J2YYQ7</accession>
<sequence>MSVAATPAFDHVRRIVYRSRGTAHGYVTRLMSPGDLGQILKPFVFLDLFDNQGDRFPTFGMHPHSGLATLTYVAEGSVSYEDTNGAAGILRADGVEWMRAGKGVWHSGGAGDPGLTRGFQLWIALPPHLELGDAESIYQSAAEIPEAGPARVLLGQHDGAKSAIAAPAPINYLAVTLKAGEYWRYQPPEGHAVLWLAMGKGGVRAPALLGHGEIVVFEPGTHAVDFVAEDDAEFVLGSAVHHPHDLVLGYYSVHTSARALEIGEAQIQHIRRRLVAEGRL</sequence>
<evidence type="ECO:0000259" key="3">
    <source>
        <dbReference type="Pfam" id="PF02678"/>
    </source>
</evidence>
<dbReference type="Gene3D" id="2.60.120.10">
    <property type="entry name" value="Jelly Rolls"/>
    <property type="match status" value="1"/>
</dbReference>
<dbReference type="Proteomes" id="UP000646365">
    <property type="component" value="Unassembled WGS sequence"/>
</dbReference>
<dbReference type="InterPro" id="IPR014710">
    <property type="entry name" value="RmlC-like_jellyroll"/>
</dbReference>